<evidence type="ECO:0000313" key="2">
    <source>
        <dbReference type="EMBL" id="ORX44951.1"/>
    </source>
</evidence>
<protein>
    <submittedName>
        <fullName evidence="2">Uncharacterized protein</fullName>
    </submittedName>
</protein>
<comment type="caution">
    <text evidence="2">The sequence shown here is derived from an EMBL/GenBank/DDBJ whole genome shotgun (WGS) entry which is preliminary data.</text>
</comment>
<feature type="compositionally biased region" description="Low complexity" evidence="1">
    <location>
        <begin position="147"/>
        <end position="161"/>
    </location>
</feature>
<dbReference type="Proteomes" id="UP000242146">
    <property type="component" value="Unassembled WGS sequence"/>
</dbReference>
<keyword evidence="3" id="KW-1185">Reference proteome</keyword>
<reference evidence="2 3" key="1">
    <citation type="submission" date="2016-07" db="EMBL/GenBank/DDBJ databases">
        <title>Pervasive Adenine N6-methylation of Active Genes in Fungi.</title>
        <authorList>
            <consortium name="DOE Joint Genome Institute"/>
            <person name="Mondo S.J."/>
            <person name="Dannebaum R.O."/>
            <person name="Kuo R.C."/>
            <person name="Labutti K."/>
            <person name="Haridas S."/>
            <person name="Kuo A."/>
            <person name="Salamov A."/>
            <person name="Ahrendt S.R."/>
            <person name="Lipzen A."/>
            <person name="Sullivan W."/>
            <person name="Andreopoulos W.B."/>
            <person name="Clum A."/>
            <person name="Lindquist E."/>
            <person name="Daum C."/>
            <person name="Ramamoorthy G.K."/>
            <person name="Gryganskyi A."/>
            <person name="Culley D."/>
            <person name="Magnuson J.K."/>
            <person name="James T.Y."/>
            <person name="O'Malley M.A."/>
            <person name="Stajich J.E."/>
            <person name="Spatafora J.W."/>
            <person name="Visel A."/>
            <person name="Grigoriev I.V."/>
        </authorList>
    </citation>
    <scope>NUCLEOTIDE SEQUENCE [LARGE SCALE GENOMIC DNA]</scope>
    <source>
        <strain evidence="2 3">NRRL 3301</strain>
    </source>
</reference>
<feature type="region of interest" description="Disordered" evidence="1">
    <location>
        <begin position="377"/>
        <end position="396"/>
    </location>
</feature>
<sequence>MENAKPGDVNKAKKNRVYKRLQRVRRRILYGQGKHNVPVQWPMALSTIILPGRREFHQRFPHPLAGRKGLSKDYPWLDLRNNESPWSWSMTELPESSTYTSWPFSTRKHVFSLLTKFAIECAFRPMIIQRLFSPNSLPLHPPPHTAQTSDQTSTQPPSSNSEASASTTPLPPLPQYTQPTFPYTTVLTPQPALDDIYHLTKDTVYTLLGQITDMHHNRTIQTNKHPLRNRYNWEELMYSAMFSNLSPSVLRSTLQRFKYAYGSSVDVSGMMHMVDEMDRHLAPPQMTMQSSLFGNEAHYEDLSLKLSTRVEDMLFKNEPESMMVTRPSDLANQYPQVSLVNDIYALQSNQMTFDLIQQYILEKQELKKQAQVLEQQLNERRQRGETRADDLETGNQ</sequence>
<evidence type="ECO:0000256" key="1">
    <source>
        <dbReference type="SAM" id="MobiDB-lite"/>
    </source>
</evidence>
<accession>A0A1X2G4R2</accession>
<proteinExistence type="predicted"/>
<gene>
    <name evidence="2" type="ORF">DM01DRAFT_1340261</name>
</gene>
<feature type="region of interest" description="Disordered" evidence="1">
    <location>
        <begin position="138"/>
        <end position="174"/>
    </location>
</feature>
<name>A0A1X2G4R2_9FUNG</name>
<feature type="compositionally biased region" description="Basic and acidic residues" evidence="1">
    <location>
        <begin position="377"/>
        <end position="390"/>
    </location>
</feature>
<evidence type="ECO:0000313" key="3">
    <source>
        <dbReference type="Proteomes" id="UP000242146"/>
    </source>
</evidence>
<dbReference type="AlphaFoldDB" id="A0A1X2G4R2"/>
<organism evidence="2 3">
    <name type="scientific">Hesseltinella vesiculosa</name>
    <dbReference type="NCBI Taxonomy" id="101127"/>
    <lineage>
        <taxon>Eukaryota</taxon>
        <taxon>Fungi</taxon>
        <taxon>Fungi incertae sedis</taxon>
        <taxon>Mucoromycota</taxon>
        <taxon>Mucoromycotina</taxon>
        <taxon>Mucoromycetes</taxon>
        <taxon>Mucorales</taxon>
        <taxon>Cunninghamellaceae</taxon>
        <taxon>Hesseltinella</taxon>
    </lineage>
</organism>
<dbReference type="EMBL" id="MCGT01000045">
    <property type="protein sequence ID" value="ORX44951.1"/>
    <property type="molecule type" value="Genomic_DNA"/>
</dbReference>